<evidence type="ECO:0000313" key="2">
    <source>
        <dbReference type="EMBL" id="MDN0286965.1"/>
    </source>
</evidence>
<protein>
    <recommendedName>
        <fullName evidence="3">Secreted protein</fullName>
    </recommendedName>
</protein>
<name>A0AAP4NGJ5_9XANT</name>
<accession>A0AAP4NGJ5</accession>
<proteinExistence type="predicted"/>
<evidence type="ECO:0008006" key="3">
    <source>
        <dbReference type="Google" id="ProtNLM"/>
    </source>
</evidence>
<feature type="chain" id="PRO_5043015298" description="Secreted protein" evidence="1">
    <location>
        <begin position="40"/>
        <end position="189"/>
    </location>
</feature>
<dbReference type="AlphaFoldDB" id="A0AAP4NGJ5"/>
<sequence>MTACDQRDRADPGVTMSNHAASKYAVTIAAVLLSAHALAAEPTPELKQRPAGTAQAVGAVHTLRQIPEACARLEGVFTGNAAQPYTLSVVRSSPTCQPRARFVDFAKATPSVASGWIYNDVIRVPSAACPAQQAVVRVWRKPVDAKPQLDGQGQSRIYLEDAKQQAAAGKIPQVPMFAAQQTMEGKACQ</sequence>
<reference evidence="2" key="1">
    <citation type="submission" date="2023-06" db="EMBL/GenBank/DDBJ databases">
        <title>Genome sequences of Xanthomonas arboricola from Serbia and Montenegro.</title>
        <authorList>
            <person name="Ilicic R."/>
            <person name="Jelusic A."/>
            <person name="Harrison J."/>
            <person name="Greer S."/>
            <person name="Grant M."/>
            <person name="Vicente J."/>
            <person name="Popovic Milovanovic T."/>
            <person name="Studholme D.J."/>
        </authorList>
    </citation>
    <scope>NUCLEOTIDE SEQUENCE</scope>
    <source>
        <strain evidence="2">Xp320</strain>
    </source>
</reference>
<dbReference type="EMBL" id="JASVYU010000010">
    <property type="protein sequence ID" value="MDN0286965.1"/>
    <property type="molecule type" value="Genomic_DNA"/>
</dbReference>
<feature type="signal peptide" evidence="1">
    <location>
        <begin position="1"/>
        <end position="39"/>
    </location>
</feature>
<keyword evidence="1" id="KW-0732">Signal</keyword>
<comment type="caution">
    <text evidence="2">The sequence shown here is derived from an EMBL/GenBank/DDBJ whole genome shotgun (WGS) entry which is preliminary data.</text>
</comment>
<gene>
    <name evidence="2" type="ORF">QSH54_09935</name>
</gene>
<evidence type="ECO:0000256" key="1">
    <source>
        <dbReference type="SAM" id="SignalP"/>
    </source>
</evidence>
<organism evidence="2">
    <name type="scientific">Xanthomonas arboricola pv. pruni</name>
    <dbReference type="NCBI Taxonomy" id="69929"/>
    <lineage>
        <taxon>Bacteria</taxon>
        <taxon>Pseudomonadati</taxon>
        <taxon>Pseudomonadota</taxon>
        <taxon>Gammaproteobacteria</taxon>
        <taxon>Lysobacterales</taxon>
        <taxon>Lysobacteraceae</taxon>
        <taxon>Xanthomonas</taxon>
    </lineage>
</organism>